<feature type="region of interest" description="Disordered" evidence="1">
    <location>
        <begin position="55"/>
        <end position="99"/>
    </location>
</feature>
<accession>A0A564G7P0</accession>
<protein>
    <submittedName>
        <fullName evidence="3">Uncharacterized protein</fullName>
    </submittedName>
</protein>
<feature type="region of interest" description="Disordered" evidence="1">
    <location>
        <begin position="195"/>
        <end position="243"/>
    </location>
</feature>
<reference evidence="2" key="2">
    <citation type="journal article" date="2021" name="Front. Microbiol.">
        <title>Comprehensive Comparative Genomics and Phenotyping of Methylobacterium Species.</title>
        <authorList>
            <person name="Alessa O."/>
            <person name="Ogura Y."/>
            <person name="Fujitani Y."/>
            <person name="Takami H."/>
            <person name="Hayashi T."/>
            <person name="Sahin N."/>
            <person name="Tani A."/>
        </authorList>
    </citation>
    <scope>NUCLEOTIDE SEQUENCE</scope>
    <source>
        <strain evidence="2">DSM 22415</strain>
    </source>
</reference>
<evidence type="ECO:0000256" key="1">
    <source>
        <dbReference type="SAM" id="MobiDB-lite"/>
    </source>
</evidence>
<feature type="compositionally biased region" description="Basic and acidic residues" evidence="1">
    <location>
        <begin position="78"/>
        <end position="90"/>
    </location>
</feature>
<evidence type="ECO:0000313" key="3">
    <source>
        <dbReference type="EMBL" id="VUF16072.1"/>
    </source>
</evidence>
<evidence type="ECO:0000313" key="2">
    <source>
        <dbReference type="EMBL" id="GJD54747.1"/>
    </source>
</evidence>
<organism evidence="3 4">
    <name type="scientific">Methylobacterium dankookense</name>
    <dbReference type="NCBI Taxonomy" id="560405"/>
    <lineage>
        <taxon>Bacteria</taxon>
        <taxon>Pseudomonadati</taxon>
        <taxon>Pseudomonadota</taxon>
        <taxon>Alphaproteobacteria</taxon>
        <taxon>Hyphomicrobiales</taxon>
        <taxon>Methylobacteriaceae</taxon>
        <taxon>Methylobacterium</taxon>
    </lineage>
</organism>
<reference evidence="2" key="3">
    <citation type="submission" date="2021-08" db="EMBL/GenBank/DDBJ databases">
        <authorList>
            <person name="Tani A."/>
            <person name="Ola A."/>
            <person name="Ogura Y."/>
            <person name="Katsura K."/>
            <person name="Hayashi T."/>
        </authorList>
    </citation>
    <scope>NUCLEOTIDE SEQUENCE</scope>
    <source>
        <strain evidence="2">DSM 22415</strain>
    </source>
</reference>
<reference evidence="3 4" key="1">
    <citation type="submission" date="2019-06" db="EMBL/GenBank/DDBJ databases">
        <authorList>
            <person name="Rodrigo-Torres L."/>
            <person name="Arahal R. D."/>
            <person name="Lucena T."/>
        </authorList>
    </citation>
    <scope>NUCLEOTIDE SEQUENCE [LARGE SCALE GENOMIC DNA]</scope>
    <source>
        <strain evidence="3 4">SW08-7</strain>
    </source>
</reference>
<keyword evidence="5" id="KW-1185">Reference proteome</keyword>
<dbReference type="Proteomes" id="UP000401717">
    <property type="component" value="Unassembled WGS sequence"/>
</dbReference>
<dbReference type="EMBL" id="BPQI01000013">
    <property type="protein sequence ID" value="GJD54747.1"/>
    <property type="molecule type" value="Genomic_DNA"/>
</dbReference>
<dbReference type="Proteomes" id="UP001055303">
    <property type="component" value="Unassembled WGS sequence"/>
</dbReference>
<proteinExistence type="predicted"/>
<gene>
    <name evidence="2" type="ORF">IFDJLNFL_0626</name>
    <name evidence="3" type="ORF">MTDSW087_05823</name>
</gene>
<evidence type="ECO:0000313" key="5">
    <source>
        <dbReference type="Proteomes" id="UP001055303"/>
    </source>
</evidence>
<name>A0A564G7P0_9HYPH</name>
<dbReference type="AlphaFoldDB" id="A0A564G7P0"/>
<evidence type="ECO:0000313" key="4">
    <source>
        <dbReference type="Proteomes" id="UP000401717"/>
    </source>
</evidence>
<feature type="compositionally biased region" description="Polar residues" evidence="1">
    <location>
        <begin position="202"/>
        <end position="217"/>
    </location>
</feature>
<dbReference type="EMBL" id="CABFVH010000091">
    <property type="protein sequence ID" value="VUF16072.1"/>
    <property type="molecule type" value="Genomic_DNA"/>
</dbReference>
<sequence>MFADQLRAAVEAARSDVHLVELSQAIWQGTAAGLLAEADAQALSELVHAHRAALRGPQAVSGRSPGRPSIFPPKRLQRSPDRARSLERRRTLAASGPLPPQLASRFTTGELAALKVVADEVRARGTCEQCVAAISARAGVSASTTRNAIRTAARLGLLIVEERRRQGQRNDTNRITIVDLSWQAWIAKGGRAKGGGFKSFDPSDNQIQKSRNRSAYETPQKGYRKSAWHQADPPLNCYRPSRP</sequence>